<comment type="similarity">
    <text evidence="3">Belongs to the virb1 family.</text>
</comment>
<keyword evidence="4" id="KW-0732">Signal</keyword>
<feature type="domain" description="Solute-binding protein family 3/N-terminal" evidence="6">
    <location>
        <begin position="50"/>
        <end position="291"/>
    </location>
</feature>
<dbReference type="GO" id="GO:0042597">
    <property type="term" value="C:periplasmic space"/>
    <property type="evidence" value="ECO:0007669"/>
    <property type="project" value="UniProtKB-SubCell"/>
</dbReference>
<evidence type="ECO:0000256" key="3">
    <source>
        <dbReference type="ARBA" id="ARBA00009387"/>
    </source>
</evidence>
<dbReference type="InterPro" id="IPR008258">
    <property type="entry name" value="Transglycosylase_SLT_dom_1"/>
</dbReference>
<evidence type="ECO:0000256" key="1">
    <source>
        <dbReference type="ARBA" id="ARBA00004339"/>
    </source>
</evidence>
<protein>
    <submittedName>
        <fullName evidence="7">Transglycosylase</fullName>
    </submittedName>
</protein>
<comment type="subcellular location">
    <subcellularLocation>
        <location evidence="1">Cell outer membrane</location>
        <topology evidence="1">Peripheral membrane protein</topology>
    </subcellularLocation>
    <subcellularLocation>
        <location evidence="2">Periplasm</location>
    </subcellularLocation>
</comment>
<keyword evidence="5" id="KW-0472">Membrane</keyword>
<dbReference type="Pfam" id="PF00497">
    <property type="entry name" value="SBP_bac_3"/>
    <property type="match status" value="1"/>
</dbReference>
<name>A0A109J2U3_9HYPH</name>
<evidence type="ECO:0000256" key="4">
    <source>
        <dbReference type="ARBA" id="ARBA00022729"/>
    </source>
</evidence>
<organism evidence="7 8">
    <name type="scientific">Rhizobium altiplani</name>
    <dbReference type="NCBI Taxonomy" id="1864509"/>
    <lineage>
        <taxon>Bacteria</taxon>
        <taxon>Pseudomonadati</taxon>
        <taxon>Pseudomonadota</taxon>
        <taxon>Alphaproteobacteria</taxon>
        <taxon>Hyphomicrobiales</taxon>
        <taxon>Rhizobiaceae</taxon>
        <taxon>Rhizobium/Agrobacterium group</taxon>
        <taxon>Rhizobium</taxon>
    </lineage>
</organism>
<dbReference type="RefSeq" id="WP_062375522.1">
    <property type="nucleotide sequence ID" value="NZ_LNCD01000140.1"/>
</dbReference>
<dbReference type="EMBL" id="LNCD01000140">
    <property type="protein sequence ID" value="KWV41305.1"/>
    <property type="molecule type" value="Genomic_DNA"/>
</dbReference>
<keyword evidence="5" id="KW-0998">Cell outer membrane</keyword>
<comment type="caution">
    <text evidence="7">The sequence shown here is derived from an EMBL/GenBank/DDBJ whole genome shotgun (WGS) entry which is preliminary data.</text>
</comment>
<dbReference type="OrthoDB" id="9801695at2"/>
<evidence type="ECO:0000313" key="7">
    <source>
        <dbReference type="EMBL" id="KWV41305.1"/>
    </source>
</evidence>
<dbReference type="PANTHER" id="PTHR35936">
    <property type="entry name" value="MEMBRANE-BOUND LYTIC MUREIN TRANSGLYCOSYLASE F"/>
    <property type="match status" value="1"/>
</dbReference>
<dbReference type="CDD" id="cd01009">
    <property type="entry name" value="PBP2_YfhD_N"/>
    <property type="match status" value="1"/>
</dbReference>
<dbReference type="SUPFAM" id="SSF53955">
    <property type="entry name" value="Lysozyme-like"/>
    <property type="match status" value="1"/>
</dbReference>
<proteinExistence type="inferred from homology"/>
<evidence type="ECO:0000313" key="8">
    <source>
        <dbReference type="Proteomes" id="UP000068164"/>
    </source>
</evidence>
<evidence type="ECO:0000259" key="6">
    <source>
        <dbReference type="SMART" id="SM00062"/>
    </source>
</evidence>
<evidence type="ECO:0000256" key="2">
    <source>
        <dbReference type="ARBA" id="ARBA00004418"/>
    </source>
</evidence>
<dbReference type="CDD" id="cd13403">
    <property type="entry name" value="MLTF-like"/>
    <property type="match status" value="1"/>
</dbReference>
<dbReference type="Gene3D" id="1.10.530.10">
    <property type="match status" value="1"/>
</dbReference>
<dbReference type="InterPro" id="IPR001638">
    <property type="entry name" value="Solute-binding_3/MltF_N"/>
</dbReference>
<dbReference type="AlphaFoldDB" id="A0A109J2U3"/>
<dbReference type="Proteomes" id="UP000068164">
    <property type="component" value="Unassembled WGS sequence"/>
</dbReference>
<sequence length="485" mass="53870">MRRLLFSIVLAIITILFGQVAAFAQTNVEVGGIMPKPNTGDLDAMTKIRLVRILVPYSKTIYFIDKGRQFGTAVEFGTALEAELNKGRKKAIEHIRVAFIPTGRDRLIPALKEGLGDIIMANLTVTPARLQDVDFSAPIYSDASEVLVSGPSAEAVTNIAHLAGKEIRVRQTSSYYEHLLSLNEQLKKDGKPEIQVKPIDENLEDEDLMEMVNAGLLPWTVVDEYKADIWAKVFTELKVHPDVAVATHGQIAWAIRKNSPQLKAVLDKFAEQHKVGTTFGNLLRNRYFKSDTMLRRAYSPADVDRFKELVEIFRKHAGTYSFDYLMLMAQGYQESQLDQSRRSPRGAVGVMQLLPATAAGKEIGITGIAKSEDLNVEAGAKYLRYLVEVSIKGEGVSPRDQQLMAFAAYNAGPGNLRKFRAKAKDMGLDPNVWFGNVENAAAAIVGRETVQYVSNIFKYYIAYSLLMERVEAQRASMSTTTPAKN</sequence>
<dbReference type="InterPro" id="IPR023346">
    <property type="entry name" value="Lysozyme-like_dom_sf"/>
</dbReference>
<accession>A0A109J2U3</accession>
<dbReference type="SUPFAM" id="SSF53850">
    <property type="entry name" value="Periplasmic binding protein-like II"/>
    <property type="match status" value="1"/>
</dbReference>
<dbReference type="Pfam" id="PF01464">
    <property type="entry name" value="SLT"/>
    <property type="match status" value="1"/>
</dbReference>
<reference evidence="7 8" key="1">
    <citation type="submission" date="2015-11" db="EMBL/GenBank/DDBJ databases">
        <title>Draft Genome Sequence of the Strain BR 10423 (Rhizobium sp.) isolated from nodules of Mimosa pudica.</title>
        <authorList>
            <person name="Barauna A.C."/>
            <person name="Zilli J.E."/>
            <person name="Simoes-Araujo J.L."/>
            <person name="Reis V.M."/>
            <person name="James E.K."/>
            <person name="Reis F.B.Jr."/>
            <person name="Rouws L.F."/>
            <person name="Passos S.R."/>
            <person name="Gois S.R."/>
        </authorList>
    </citation>
    <scope>NUCLEOTIDE SEQUENCE [LARGE SCALE GENOMIC DNA]</scope>
    <source>
        <strain evidence="7 8">BR10423</strain>
    </source>
</reference>
<dbReference type="SMART" id="SM00062">
    <property type="entry name" value="PBPb"/>
    <property type="match status" value="1"/>
</dbReference>
<evidence type="ECO:0000256" key="5">
    <source>
        <dbReference type="ARBA" id="ARBA00023237"/>
    </source>
</evidence>
<gene>
    <name evidence="7" type="ORF">AS026_23185</name>
</gene>
<keyword evidence="8" id="KW-1185">Reference proteome</keyword>
<dbReference type="Gene3D" id="3.40.190.10">
    <property type="entry name" value="Periplasmic binding protein-like II"/>
    <property type="match status" value="2"/>
</dbReference>
<dbReference type="GO" id="GO:0009279">
    <property type="term" value="C:cell outer membrane"/>
    <property type="evidence" value="ECO:0007669"/>
    <property type="project" value="UniProtKB-SubCell"/>
</dbReference>